<geneLocation type="mitochondrion" evidence="1"/>
<accession>A0A0C4XY15</accession>
<reference evidence="1" key="1">
    <citation type="journal article" date="2014" name="Entomologia (Pavia)">
        <title>The mitochondrial genome of the antarctic springtail Folsomotoma octooculata (Hexapoda; Collembola), and an update on the phylogeny of collembolan lineages based on mitogenomic data.</title>
        <authorList>
            <person name="Carapelli A."/>
            <person name="Convey P."/>
            <person name="Nardi F."/>
            <person name="Frati F."/>
        </authorList>
    </citation>
    <scope>NUCLEOTIDE SEQUENCE</scope>
</reference>
<organism evidence="1">
    <name type="scientific">Cyphoderus albinus</name>
    <dbReference type="NCBI Taxonomy" id="1499079"/>
    <lineage>
        <taxon>Eukaryota</taxon>
        <taxon>Metazoa</taxon>
        <taxon>Ecdysozoa</taxon>
        <taxon>Arthropoda</taxon>
        <taxon>Hexapoda</taxon>
        <taxon>Collembola</taxon>
        <taxon>Entomobryomorpha</taxon>
        <taxon>Entomobryoidea</taxon>
        <taxon>Paronellidae</taxon>
        <taxon>Cyphoderus</taxon>
    </lineage>
</organism>
<sequence>FLMSLFLSPPMSVWQANKFGLKDLFTDFSFFMVFYVFLKQIT</sequence>
<dbReference type="AlphaFoldDB" id="A0A0C4XY15"/>
<feature type="non-terminal residue" evidence="1">
    <location>
        <position position="1"/>
    </location>
</feature>
<keyword evidence="1" id="KW-0496">Mitochondrion</keyword>
<protein>
    <submittedName>
        <fullName evidence="1">ND1 protein</fullName>
    </submittedName>
</protein>
<dbReference type="EMBL" id="KF982827">
    <property type="protein sequence ID" value="AJF41128.1"/>
    <property type="molecule type" value="Genomic_DNA"/>
</dbReference>
<evidence type="ECO:0000313" key="1">
    <source>
        <dbReference type="EMBL" id="AJF41128.1"/>
    </source>
</evidence>
<gene>
    <name evidence="1" type="primary">ND1</name>
</gene>
<name>A0A0C4XY15_9HEXA</name>
<proteinExistence type="predicted"/>